<dbReference type="PROSITE" id="PS51450">
    <property type="entry name" value="LRR"/>
    <property type="match status" value="1"/>
</dbReference>
<dbReference type="Pfam" id="PF14580">
    <property type="entry name" value="LRR_9"/>
    <property type="match status" value="1"/>
</dbReference>
<dbReference type="SUPFAM" id="SSF52058">
    <property type="entry name" value="L domain-like"/>
    <property type="match status" value="1"/>
</dbReference>
<dbReference type="InterPro" id="IPR001611">
    <property type="entry name" value="Leu-rich_rpt"/>
</dbReference>
<keyword evidence="5" id="KW-1185">Reference proteome</keyword>
<keyword evidence="2" id="KW-0677">Repeat</keyword>
<protein>
    <submittedName>
        <fullName evidence="4">DNA damage response, detection of DNA damage</fullName>
    </submittedName>
</protein>
<organism evidence="4 5">
    <name type="scientific">Tritrichomonas musculus</name>
    <dbReference type="NCBI Taxonomy" id="1915356"/>
    <lineage>
        <taxon>Eukaryota</taxon>
        <taxon>Metamonada</taxon>
        <taxon>Parabasalia</taxon>
        <taxon>Tritrichomonadida</taxon>
        <taxon>Tritrichomonadidae</taxon>
        <taxon>Tritrichomonas</taxon>
    </lineage>
</organism>
<evidence type="ECO:0000313" key="4">
    <source>
        <dbReference type="EMBL" id="KAK8899475.1"/>
    </source>
</evidence>
<evidence type="ECO:0000256" key="2">
    <source>
        <dbReference type="ARBA" id="ARBA00022737"/>
    </source>
</evidence>
<feature type="region of interest" description="Disordered" evidence="3">
    <location>
        <begin position="143"/>
        <end position="173"/>
    </location>
</feature>
<dbReference type="EMBL" id="JAPFFF010000001">
    <property type="protein sequence ID" value="KAK8899475.1"/>
    <property type="molecule type" value="Genomic_DNA"/>
</dbReference>
<dbReference type="PANTHER" id="PTHR18849:SF0">
    <property type="entry name" value="CILIA- AND FLAGELLA-ASSOCIATED PROTEIN 410-RELATED"/>
    <property type="match status" value="1"/>
</dbReference>
<gene>
    <name evidence="4" type="ORF">M9Y10_001791</name>
</gene>
<feature type="compositionally biased region" description="Low complexity" evidence="3">
    <location>
        <begin position="155"/>
        <end position="170"/>
    </location>
</feature>
<reference evidence="4 5" key="1">
    <citation type="submission" date="2024-04" db="EMBL/GenBank/DDBJ databases">
        <title>Tritrichomonas musculus Genome.</title>
        <authorList>
            <person name="Alves-Ferreira E."/>
            <person name="Grigg M."/>
            <person name="Lorenzi H."/>
            <person name="Galac M."/>
        </authorList>
    </citation>
    <scope>NUCLEOTIDE SEQUENCE [LARGE SCALE GENOMIC DNA]</scope>
    <source>
        <strain evidence="4 5">EAF2021</strain>
    </source>
</reference>
<keyword evidence="1" id="KW-0433">Leucine-rich repeat</keyword>
<proteinExistence type="predicted"/>
<dbReference type="PANTHER" id="PTHR18849">
    <property type="entry name" value="LEUCINE RICH REPEAT PROTEIN"/>
    <property type="match status" value="1"/>
</dbReference>
<evidence type="ECO:0000313" key="5">
    <source>
        <dbReference type="Proteomes" id="UP001470230"/>
    </source>
</evidence>
<evidence type="ECO:0000256" key="1">
    <source>
        <dbReference type="ARBA" id="ARBA00022614"/>
    </source>
</evidence>
<dbReference type="Proteomes" id="UP001470230">
    <property type="component" value="Unassembled WGS sequence"/>
</dbReference>
<dbReference type="Gene3D" id="3.80.10.10">
    <property type="entry name" value="Ribonuclease Inhibitor"/>
    <property type="match status" value="1"/>
</dbReference>
<accession>A0ABR2L7Z0</accession>
<comment type="caution">
    <text evidence="4">The sequence shown here is derived from an EMBL/GenBank/DDBJ whole genome shotgun (WGS) entry which is preliminary data.</text>
</comment>
<dbReference type="InterPro" id="IPR032675">
    <property type="entry name" value="LRR_dom_sf"/>
</dbReference>
<sequence length="209" mass="23614">MSKKTVTLTQETILKKAKVSKLEEVQHLNFWGNSLEDVSIISKCPNVETIALSVNNVKTLKPFANCHKLKELFLRKNDIENLNELYYLRGLNSLQTLWLTDNPLFEKKDYRLFCIALLPQINKLDEVDITNDEKQLAKKMFPNPESVVKPPGEISAKPPSSAPTKSAAPPQNDAQVRALQAISVLLPTLDQNHLATLQLKISEEKKSRK</sequence>
<evidence type="ECO:0000256" key="3">
    <source>
        <dbReference type="SAM" id="MobiDB-lite"/>
    </source>
</evidence>
<name>A0ABR2L7Z0_9EUKA</name>